<reference evidence="2 3" key="1">
    <citation type="submission" date="2020-05" db="EMBL/GenBank/DDBJ databases">
        <title>Sulfurimonas marisnigri, sp. nov., and Sulfurimonas baltica, sp. nov., manganese oxide reducing chemolithoautotrophs of the class Epsilonproteobacteria isolated from the pelagic redoxclines of the Black and Baltic Seas and emended description of the genus Sulfurimonas.</title>
        <authorList>
            <person name="Henkel J.V."/>
            <person name="Laudan C."/>
            <person name="Werner J."/>
            <person name="Neu T."/>
            <person name="Plewe S."/>
            <person name="Sproer C."/>
            <person name="Bunk B."/>
            <person name="Schulz-Vogt H.N."/>
        </authorList>
    </citation>
    <scope>NUCLEOTIDE SEQUENCE [LARGE SCALE GENOMIC DNA]</scope>
    <source>
        <strain evidence="2 3">GD2</strain>
    </source>
</reference>
<accession>A0A7S7LUG4</accession>
<evidence type="ECO:0000256" key="1">
    <source>
        <dbReference type="SAM" id="SignalP"/>
    </source>
</evidence>
<dbReference type="Proteomes" id="UP000593994">
    <property type="component" value="Chromosome"/>
</dbReference>
<dbReference type="KEGG" id="sbal:HUE88_10415"/>
<gene>
    <name evidence="2" type="ORF">HUE88_10415</name>
</gene>
<evidence type="ECO:0008006" key="4">
    <source>
        <dbReference type="Google" id="ProtNLM"/>
    </source>
</evidence>
<dbReference type="EMBL" id="CP054492">
    <property type="protein sequence ID" value="QOY51520.1"/>
    <property type="molecule type" value="Genomic_DNA"/>
</dbReference>
<proteinExistence type="predicted"/>
<dbReference type="AlphaFoldDB" id="A0A7S7LUG4"/>
<keyword evidence="1" id="KW-0732">Signal</keyword>
<feature type="signal peptide" evidence="1">
    <location>
        <begin position="1"/>
        <end position="17"/>
    </location>
</feature>
<protein>
    <recommendedName>
        <fullName evidence="4">DUF3718 domain-containing protein</fullName>
    </recommendedName>
</protein>
<evidence type="ECO:0000313" key="2">
    <source>
        <dbReference type="EMBL" id="QOY51520.1"/>
    </source>
</evidence>
<keyword evidence="3" id="KW-1185">Reference proteome</keyword>
<organism evidence="2 3">
    <name type="scientific">Candidatus Sulfurimonas baltica</name>
    <dbReference type="NCBI Taxonomy" id="2740404"/>
    <lineage>
        <taxon>Bacteria</taxon>
        <taxon>Pseudomonadati</taxon>
        <taxon>Campylobacterota</taxon>
        <taxon>Epsilonproteobacteria</taxon>
        <taxon>Campylobacterales</taxon>
        <taxon>Sulfurimonadaceae</taxon>
        <taxon>Sulfurimonas</taxon>
    </lineage>
</organism>
<name>A0A7S7LUG4_9BACT</name>
<evidence type="ECO:0000313" key="3">
    <source>
        <dbReference type="Proteomes" id="UP000593994"/>
    </source>
</evidence>
<feature type="chain" id="PRO_5032858804" description="DUF3718 domain-containing protein" evidence="1">
    <location>
        <begin position="18"/>
        <end position="104"/>
    </location>
</feature>
<dbReference type="RefSeq" id="WP_194368781.1">
    <property type="nucleotide sequence ID" value="NZ_CP054492.1"/>
</dbReference>
<sequence>MKKVVLASMIMIGALNANVVEIALDAGYCNGEGHKVSMSDNARALLVKYEKSGSDLVLEKALKSGYCNGEGHSTERNTIASNAKLSNSTCPIEEAMNASWSDEA</sequence>